<dbReference type="Proteomes" id="UP000036403">
    <property type="component" value="Unassembled WGS sequence"/>
</dbReference>
<evidence type="ECO:0000313" key="2">
    <source>
        <dbReference type="EMBL" id="KMQ88532.1"/>
    </source>
</evidence>
<dbReference type="InterPro" id="IPR043502">
    <property type="entry name" value="DNA/RNA_pol_sf"/>
</dbReference>
<reference evidence="2 3" key="1">
    <citation type="submission" date="2015-04" db="EMBL/GenBank/DDBJ databases">
        <title>Lasius niger genome sequencing.</title>
        <authorList>
            <person name="Konorov E.A."/>
            <person name="Nikitin M.A."/>
            <person name="Kirill M.V."/>
            <person name="Chang P."/>
        </authorList>
    </citation>
    <scope>NUCLEOTIDE SEQUENCE [LARGE SCALE GENOMIC DNA]</scope>
    <source>
        <tissue evidence="2">Whole</tissue>
    </source>
</reference>
<dbReference type="AlphaFoldDB" id="A0A0J7KDX3"/>
<dbReference type="GO" id="GO:0003964">
    <property type="term" value="F:RNA-directed DNA polymerase activity"/>
    <property type="evidence" value="ECO:0007669"/>
    <property type="project" value="UniProtKB-KW"/>
</dbReference>
<name>A0A0J7KDX3_LASNI</name>
<dbReference type="CDD" id="cd01650">
    <property type="entry name" value="RT_nLTR_like"/>
    <property type="match status" value="1"/>
</dbReference>
<dbReference type="OrthoDB" id="7700848at2759"/>
<dbReference type="Pfam" id="PF00078">
    <property type="entry name" value="RVT_1"/>
    <property type="match status" value="1"/>
</dbReference>
<dbReference type="InterPro" id="IPR000477">
    <property type="entry name" value="RT_dom"/>
</dbReference>
<dbReference type="STRING" id="67767.A0A0J7KDX3"/>
<accession>A0A0J7KDX3</accession>
<dbReference type="PROSITE" id="PS50878">
    <property type="entry name" value="RT_POL"/>
    <property type="match status" value="1"/>
</dbReference>
<comment type="caution">
    <text evidence="2">The sequence shown here is derived from an EMBL/GenBank/DDBJ whole genome shotgun (WGS) entry which is preliminary data.</text>
</comment>
<protein>
    <submittedName>
        <fullName evidence="2">Reverse transcriptase</fullName>
    </submittedName>
</protein>
<organism evidence="2 3">
    <name type="scientific">Lasius niger</name>
    <name type="common">Black garden ant</name>
    <dbReference type="NCBI Taxonomy" id="67767"/>
    <lineage>
        <taxon>Eukaryota</taxon>
        <taxon>Metazoa</taxon>
        <taxon>Ecdysozoa</taxon>
        <taxon>Arthropoda</taxon>
        <taxon>Hexapoda</taxon>
        <taxon>Insecta</taxon>
        <taxon>Pterygota</taxon>
        <taxon>Neoptera</taxon>
        <taxon>Endopterygota</taxon>
        <taxon>Hymenoptera</taxon>
        <taxon>Apocrita</taxon>
        <taxon>Aculeata</taxon>
        <taxon>Formicoidea</taxon>
        <taxon>Formicidae</taxon>
        <taxon>Formicinae</taxon>
        <taxon>Lasius</taxon>
        <taxon>Lasius</taxon>
    </lineage>
</organism>
<keyword evidence="2" id="KW-0808">Transferase</keyword>
<dbReference type="PaxDb" id="67767-A0A0J7KDX3"/>
<keyword evidence="2" id="KW-0548">Nucleotidyltransferase</keyword>
<evidence type="ECO:0000259" key="1">
    <source>
        <dbReference type="PROSITE" id="PS50878"/>
    </source>
</evidence>
<keyword evidence="3" id="KW-1185">Reference proteome</keyword>
<dbReference type="EMBL" id="LBMM01008917">
    <property type="protein sequence ID" value="KMQ88532.1"/>
    <property type="molecule type" value="Genomic_DNA"/>
</dbReference>
<gene>
    <name evidence="2" type="ORF">RF55_11962</name>
</gene>
<sequence length="340" mass="39122">MESLSDHVCICFDVCTGRSRPPPTRAIDRRWNLRKFDRDFFKATLIWGGRDPEADDAQDLNQTLKELDKLMEEACDAAAPRIGPCKPRRKAYWWQESVANLRISCIRARRLWQRAKRRIRSSFGFRRNRSTCDALLTVKRITSTAVKNGGLAFVVSLDISNAFNSIPWRVIRRALRRKAYPPYIRRILDSYFANRIIRYLDKDGRRNTRNKEAGVPQGSVLGLVLWNIAFDEVLDLADGDERSHIFCYADDTLIVVTERDLRTTQLRAGLLVARAIISIQKLGLKVAKEKTEAILFHERGAVGLPASIMVENTSVKFSSSIKYLGVYIDVNWLFYDHFLH</sequence>
<dbReference type="PANTHER" id="PTHR19446">
    <property type="entry name" value="REVERSE TRANSCRIPTASES"/>
    <property type="match status" value="1"/>
</dbReference>
<evidence type="ECO:0000313" key="3">
    <source>
        <dbReference type="Proteomes" id="UP000036403"/>
    </source>
</evidence>
<keyword evidence="2" id="KW-0695">RNA-directed DNA polymerase</keyword>
<feature type="domain" description="Reverse transcriptase" evidence="1">
    <location>
        <begin position="1"/>
        <end position="328"/>
    </location>
</feature>
<proteinExistence type="predicted"/>
<dbReference type="SUPFAM" id="SSF56672">
    <property type="entry name" value="DNA/RNA polymerases"/>
    <property type="match status" value="1"/>
</dbReference>